<dbReference type="EMBL" id="QKRX01000028">
    <property type="protein sequence ID" value="RAU16432.1"/>
    <property type="molecule type" value="Genomic_DNA"/>
</dbReference>
<feature type="transmembrane region" description="Helical" evidence="1">
    <location>
        <begin position="51"/>
        <end position="72"/>
    </location>
</feature>
<accession>A0A364NH86</accession>
<comment type="caution">
    <text evidence="2">The sequence shown here is derived from an EMBL/GenBank/DDBJ whole genome shotgun (WGS) entry which is preliminary data.</text>
</comment>
<keyword evidence="1" id="KW-0472">Membrane</keyword>
<dbReference type="Proteomes" id="UP000250744">
    <property type="component" value="Unassembled WGS sequence"/>
</dbReference>
<keyword evidence="1" id="KW-1133">Transmembrane helix</keyword>
<reference evidence="2 3" key="1">
    <citation type="submission" date="2018-06" db="EMBL/GenBank/DDBJ databases">
        <title>Nitrincola tibetense sp. nov., isolated from Lake XuguoCo on Tibetan Plateau.</title>
        <authorList>
            <person name="Xing P."/>
        </authorList>
    </citation>
    <scope>NUCLEOTIDE SEQUENCE [LARGE SCALE GENOMIC DNA]</scope>
    <source>
        <strain evidence="3">xg18</strain>
    </source>
</reference>
<feature type="transmembrane region" description="Helical" evidence="1">
    <location>
        <begin position="12"/>
        <end position="31"/>
    </location>
</feature>
<organism evidence="2 3">
    <name type="scientific">Nitrincola tibetensis</name>
    <dbReference type="NCBI Taxonomy" id="2219697"/>
    <lineage>
        <taxon>Bacteria</taxon>
        <taxon>Pseudomonadati</taxon>
        <taxon>Pseudomonadota</taxon>
        <taxon>Gammaproteobacteria</taxon>
        <taxon>Oceanospirillales</taxon>
        <taxon>Oceanospirillaceae</taxon>
        <taxon>Nitrincola</taxon>
    </lineage>
</organism>
<evidence type="ECO:0000256" key="1">
    <source>
        <dbReference type="SAM" id="Phobius"/>
    </source>
</evidence>
<keyword evidence="3" id="KW-1185">Reference proteome</keyword>
<proteinExistence type="predicted"/>
<evidence type="ECO:0000313" key="2">
    <source>
        <dbReference type="EMBL" id="RAU16432.1"/>
    </source>
</evidence>
<protein>
    <submittedName>
        <fullName evidence="2">Uncharacterized protein</fullName>
    </submittedName>
</protein>
<evidence type="ECO:0000313" key="3">
    <source>
        <dbReference type="Proteomes" id="UP000250744"/>
    </source>
</evidence>
<name>A0A364NH86_9GAMM</name>
<dbReference type="AlphaFoldDB" id="A0A364NH86"/>
<gene>
    <name evidence="2" type="ORF">DN062_18240</name>
</gene>
<sequence>MRNVWKDPVWSSVIAGLILAIGQLFFGLWGYVSVGAGWLWSTITANVPIPLWLIITGIPILILLIPVITRLIPDKEPNFTKYTRDHILGIDWSWKWIPPNKVRTEYKFDELTPRCPTCKSALNIDDYDGRLVYCINDSCKVSANKSALYP</sequence>
<keyword evidence="1" id="KW-0812">Transmembrane</keyword>